<feature type="transmembrane region" description="Helical" evidence="1">
    <location>
        <begin position="6"/>
        <end position="26"/>
    </location>
</feature>
<evidence type="ECO:0000313" key="2">
    <source>
        <dbReference type="EMBL" id="PWJ72619.1"/>
    </source>
</evidence>
<feature type="transmembrane region" description="Helical" evidence="1">
    <location>
        <begin position="285"/>
        <end position="306"/>
    </location>
</feature>
<comment type="caution">
    <text evidence="2">The sequence shown here is derived from an EMBL/GenBank/DDBJ whole genome shotgun (WGS) entry which is preliminary data.</text>
</comment>
<sequence length="357" mass="40365">MLTALESVGMIILYLFMFLAFGSMLTGHMKKWKFSFSLSVFLGMLFYYSVFQLLAVPVTLLKQPLSLLSALWAATVVIVTVISVIRNRKMWYKRGRELALCSGKQKLLRLVPAVITAAMAVYVSLRQIYYLDAAYYVGNVTTSVFTNTINRYDPYTGNPLEVFAIRYLFSNYNIQDAVVCQITGIHPLIETKTIMAAVVMIVSNIVMWQICGLFYKEDTGSKVMMFVFAAVIQLFSVTYYITYSSSSFLLMRTYEGKNILASILAPGLLLLFGRIVQQPEQKANWIFLFLLSFAGPVLSTSASTLLPVGLSACLLPYMIWKKKARIMIPYLCCILPSIVIFGIYFLSTKGLFYIRAW</sequence>
<organism evidence="2 3">
    <name type="scientific">Murimonas intestini</name>
    <dbReference type="NCBI Taxonomy" id="1337051"/>
    <lineage>
        <taxon>Bacteria</taxon>
        <taxon>Bacillati</taxon>
        <taxon>Bacillota</taxon>
        <taxon>Clostridia</taxon>
        <taxon>Lachnospirales</taxon>
        <taxon>Lachnospiraceae</taxon>
        <taxon>Murimonas</taxon>
    </lineage>
</organism>
<protein>
    <recommendedName>
        <fullName evidence="4">Oligosaccharide repeat unit polymerase</fullName>
    </recommendedName>
</protein>
<keyword evidence="1" id="KW-0812">Transmembrane</keyword>
<dbReference type="EMBL" id="QGGY01000017">
    <property type="protein sequence ID" value="PWJ72619.1"/>
    <property type="molecule type" value="Genomic_DNA"/>
</dbReference>
<feature type="transmembrane region" description="Helical" evidence="1">
    <location>
        <begin position="38"/>
        <end position="61"/>
    </location>
</feature>
<dbReference type="InterPro" id="IPR045723">
    <property type="entry name" value="DUF6077"/>
</dbReference>
<reference evidence="2 3" key="1">
    <citation type="submission" date="2018-05" db="EMBL/GenBank/DDBJ databases">
        <authorList>
            <person name="Goeker M."/>
            <person name="Huntemann M."/>
            <person name="Clum A."/>
            <person name="Pillay M."/>
            <person name="Palaniappan K."/>
            <person name="Varghese N."/>
            <person name="Mikhailova N."/>
            <person name="Stamatis D."/>
            <person name="Reddy T."/>
            <person name="Daum C."/>
            <person name="Shapiro N."/>
            <person name="Ivanova N."/>
            <person name="Kyrpides N."/>
            <person name="Woyke T."/>
        </authorList>
    </citation>
    <scope>NUCLEOTIDE SEQUENCE [LARGE SCALE GENOMIC DNA]</scope>
    <source>
        <strain evidence="2 3">DSM 26524</strain>
    </source>
</reference>
<evidence type="ECO:0008006" key="4">
    <source>
        <dbReference type="Google" id="ProtNLM"/>
    </source>
</evidence>
<feature type="transmembrane region" description="Helical" evidence="1">
    <location>
        <begin position="107"/>
        <end position="125"/>
    </location>
</feature>
<feature type="transmembrane region" description="Helical" evidence="1">
    <location>
        <begin position="254"/>
        <end position="273"/>
    </location>
</feature>
<dbReference type="RefSeq" id="WP_109748366.1">
    <property type="nucleotide sequence ID" value="NZ_JANKBI010000017.1"/>
</dbReference>
<feature type="transmembrane region" description="Helical" evidence="1">
    <location>
        <begin position="194"/>
        <end position="216"/>
    </location>
</feature>
<proteinExistence type="predicted"/>
<evidence type="ECO:0000256" key="1">
    <source>
        <dbReference type="SAM" id="Phobius"/>
    </source>
</evidence>
<keyword evidence="1" id="KW-1133">Transmembrane helix</keyword>
<dbReference type="Proteomes" id="UP000245412">
    <property type="component" value="Unassembled WGS sequence"/>
</dbReference>
<feature type="transmembrane region" description="Helical" evidence="1">
    <location>
        <begin position="67"/>
        <end position="86"/>
    </location>
</feature>
<feature type="transmembrane region" description="Helical" evidence="1">
    <location>
        <begin position="326"/>
        <end position="346"/>
    </location>
</feature>
<accession>A0AB73SYX6</accession>
<dbReference type="Pfam" id="PF19554">
    <property type="entry name" value="DUF6077"/>
    <property type="match status" value="1"/>
</dbReference>
<feature type="transmembrane region" description="Helical" evidence="1">
    <location>
        <begin position="223"/>
        <end position="242"/>
    </location>
</feature>
<keyword evidence="1" id="KW-0472">Membrane</keyword>
<evidence type="ECO:0000313" key="3">
    <source>
        <dbReference type="Proteomes" id="UP000245412"/>
    </source>
</evidence>
<keyword evidence="3" id="KW-1185">Reference proteome</keyword>
<dbReference type="AlphaFoldDB" id="A0AB73SYX6"/>
<gene>
    <name evidence="2" type="ORF">C7383_11790</name>
</gene>
<name>A0AB73SYX6_9FIRM</name>